<dbReference type="EMBL" id="JADOUF010000001">
    <property type="protein sequence ID" value="MBG6140481.1"/>
    <property type="molecule type" value="Genomic_DNA"/>
</dbReference>
<reference evidence="1" key="1">
    <citation type="submission" date="2020-11" db="EMBL/GenBank/DDBJ databases">
        <title>Sequencing the genomes of 1000 actinobacteria strains.</title>
        <authorList>
            <person name="Klenk H.-P."/>
        </authorList>
    </citation>
    <scope>NUCLEOTIDE SEQUENCE</scope>
    <source>
        <strain evidence="1">DSM 45356</strain>
    </source>
</reference>
<keyword evidence="2" id="KW-1185">Reference proteome</keyword>
<proteinExistence type="predicted"/>
<name>A0A8J7KNP7_9ACTN</name>
<dbReference type="AlphaFoldDB" id="A0A8J7KNP7"/>
<protein>
    <submittedName>
        <fullName evidence="1">Uncharacterized protein</fullName>
    </submittedName>
</protein>
<evidence type="ECO:0000313" key="1">
    <source>
        <dbReference type="EMBL" id="MBG6140481.1"/>
    </source>
</evidence>
<dbReference type="RefSeq" id="WP_197007019.1">
    <property type="nucleotide sequence ID" value="NZ_BONS01000005.1"/>
</dbReference>
<organism evidence="1 2">
    <name type="scientific">Longispora fulva</name>
    <dbReference type="NCBI Taxonomy" id="619741"/>
    <lineage>
        <taxon>Bacteria</taxon>
        <taxon>Bacillati</taxon>
        <taxon>Actinomycetota</taxon>
        <taxon>Actinomycetes</taxon>
        <taxon>Micromonosporales</taxon>
        <taxon>Micromonosporaceae</taxon>
        <taxon>Longispora</taxon>
    </lineage>
</organism>
<gene>
    <name evidence="1" type="ORF">IW245_006675</name>
</gene>
<evidence type="ECO:0000313" key="2">
    <source>
        <dbReference type="Proteomes" id="UP000622552"/>
    </source>
</evidence>
<dbReference type="Proteomes" id="UP000622552">
    <property type="component" value="Unassembled WGS sequence"/>
</dbReference>
<comment type="caution">
    <text evidence="1">The sequence shown here is derived from an EMBL/GenBank/DDBJ whole genome shotgun (WGS) entry which is preliminary data.</text>
</comment>
<sequence>MTIVDVRGMFGRAARAAASIGLDTTGWYLEGGSQVQGVAWRMHTHGSATPVALENARIGSTAREAYAALHMLALAWEAAGTVQAERAPERVLIAA</sequence>
<accession>A0A8J7KNP7</accession>